<evidence type="ECO:0000313" key="3">
    <source>
        <dbReference type="Proteomes" id="UP000298138"/>
    </source>
</evidence>
<proteinExistence type="predicted"/>
<feature type="compositionally biased region" description="Basic residues" evidence="1">
    <location>
        <begin position="113"/>
        <end position="127"/>
    </location>
</feature>
<reference evidence="2 3" key="1">
    <citation type="submission" date="2019-04" db="EMBL/GenBank/DDBJ databases">
        <title>Comparative genomics and transcriptomics to analyze fruiting body development in filamentous ascomycetes.</title>
        <authorList>
            <consortium name="DOE Joint Genome Institute"/>
            <person name="Lutkenhaus R."/>
            <person name="Traeger S."/>
            <person name="Breuer J."/>
            <person name="Kuo A."/>
            <person name="Lipzen A."/>
            <person name="Pangilinan J."/>
            <person name="Dilworth D."/>
            <person name="Sandor L."/>
            <person name="Poggeler S."/>
            <person name="Barry K."/>
            <person name="Grigoriev I.V."/>
            <person name="Nowrousian M."/>
        </authorList>
    </citation>
    <scope>NUCLEOTIDE SEQUENCE [LARGE SCALE GENOMIC DNA]</scope>
    <source>
        <strain evidence="2 3">CBS 389.68</strain>
    </source>
</reference>
<feature type="region of interest" description="Disordered" evidence="1">
    <location>
        <begin position="1"/>
        <end position="177"/>
    </location>
</feature>
<feature type="compositionally biased region" description="Basic and acidic residues" evidence="1">
    <location>
        <begin position="33"/>
        <end position="52"/>
    </location>
</feature>
<name>A0A4S2MQ39_9PEZI</name>
<protein>
    <submittedName>
        <fullName evidence="2">Uncharacterized protein</fullName>
    </submittedName>
</protein>
<evidence type="ECO:0000313" key="2">
    <source>
        <dbReference type="EMBL" id="TGZ76628.1"/>
    </source>
</evidence>
<feature type="compositionally biased region" description="Basic and acidic residues" evidence="1">
    <location>
        <begin position="84"/>
        <end position="112"/>
    </location>
</feature>
<dbReference type="Proteomes" id="UP000298138">
    <property type="component" value="Unassembled WGS sequence"/>
</dbReference>
<dbReference type="EMBL" id="ML220171">
    <property type="protein sequence ID" value="TGZ76628.1"/>
    <property type="molecule type" value="Genomic_DNA"/>
</dbReference>
<keyword evidence="3" id="KW-1185">Reference proteome</keyword>
<organism evidence="2 3">
    <name type="scientific">Ascodesmis nigricans</name>
    <dbReference type="NCBI Taxonomy" id="341454"/>
    <lineage>
        <taxon>Eukaryota</taxon>
        <taxon>Fungi</taxon>
        <taxon>Dikarya</taxon>
        <taxon>Ascomycota</taxon>
        <taxon>Pezizomycotina</taxon>
        <taxon>Pezizomycetes</taxon>
        <taxon>Pezizales</taxon>
        <taxon>Ascodesmidaceae</taxon>
        <taxon>Ascodesmis</taxon>
    </lineage>
</organism>
<gene>
    <name evidence="2" type="ORF">EX30DRAFT_399136</name>
</gene>
<accession>A0A4S2MQ39</accession>
<dbReference type="InParanoid" id="A0A4S2MQ39"/>
<feature type="compositionally biased region" description="Polar residues" evidence="1">
    <location>
        <begin position="62"/>
        <end position="74"/>
    </location>
</feature>
<dbReference type="AlphaFoldDB" id="A0A4S2MQ39"/>
<feature type="compositionally biased region" description="Polar residues" evidence="1">
    <location>
        <begin position="167"/>
        <end position="177"/>
    </location>
</feature>
<evidence type="ECO:0000256" key="1">
    <source>
        <dbReference type="SAM" id="MobiDB-lite"/>
    </source>
</evidence>
<feature type="compositionally biased region" description="Pro residues" evidence="1">
    <location>
        <begin position="1"/>
        <end position="20"/>
    </location>
</feature>
<sequence>MTPTTLPLPLPPSSPTPSTPGTPMSGISTVAIKDGHEGSRRHNADAAAERLTRLAALDRPGSASSVTSAVSIPPSSAPDYFVDEEVRKVEQAGEEAGQRGEGKEEQGEEKGVGKQKRRPLHGKHLKHKTEGGNASDPTTETESTSSGREKREEARMVGGVVEDGSVIDTTVRTPREV</sequence>